<dbReference type="CDD" id="cd00093">
    <property type="entry name" value="HTH_XRE"/>
    <property type="match status" value="1"/>
</dbReference>
<dbReference type="Pfam" id="PF01381">
    <property type="entry name" value="HTH_3"/>
    <property type="match status" value="1"/>
</dbReference>
<feature type="domain" description="HTH cro/C1-type" evidence="1">
    <location>
        <begin position="2"/>
        <end position="56"/>
    </location>
</feature>
<dbReference type="SUPFAM" id="SSF47413">
    <property type="entry name" value="lambda repressor-like DNA-binding domains"/>
    <property type="match status" value="1"/>
</dbReference>
<name>A0A9W5PJK6_BACCE</name>
<proteinExistence type="predicted"/>
<gene>
    <name evidence="2" type="ORF">IIU_06815</name>
</gene>
<comment type="caution">
    <text evidence="2">The sequence shown here is derived from an EMBL/GenBank/DDBJ whole genome shotgun (WGS) entry which is preliminary data.</text>
</comment>
<dbReference type="RefSeq" id="WP_016110505.1">
    <property type="nucleotide sequence ID" value="NZ_KB976176.1"/>
</dbReference>
<evidence type="ECO:0000259" key="1">
    <source>
        <dbReference type="PROSITE" id="PS50943"/>
    </source>
</evidence>
<dbReference type="EMBL" id="AHFB01000178">
    <property type="protein sequence ID" value="EOO24180.1"/>
    <property type="molecule type" value="Genomic_DNA"/>
</dbReference>
<protein>
    <recommendedName>
        <fullName evidence="1">HTH cro/C1-type domain-containing protein</fullName>
    </recommendedName>
</protein>
<accession>A0A9W5PJK6</accession>
<dbReference type="AlphaFoldDB" id="A0A9W5PJK6"/>
<dbReference type="InterPro" id="IPR010982">
    <property type="entry name" value="Lambda_DNA-bd_dom_sf"/>
</dbReference>
<reference evidence="2 3" key="1">
    <citation type="submission" date="2012-12" db="EMBL/GenBank/DDBJ databases">
        <title>The Genome Sequence of Bacillus cereus VD133.</title>
        <authorList>
            <consortium name="The Broad Institute Genome Sequencing Platform"/>
            <consortium name="The Broad Institute Genome Sequencing Center for Infectious Disease"/>
            <person name="Feldgarden M."/>
            <person name="Van der Auwera G.A."/>
            <person name="Mahillon J."/>
            <person name="Duprez V."/>
            <person name="Timmery S."/>
            <person name="Mattelet C."/>
            <person name="Dierick K."/>
            <person name="Sun M."/>
            <person name="Yu Z."/>
            <person name="Zhu L."/>
            <person name="Hu X."/>
            <person name="Shank E.B."/>
            <person name="Swiecicka I."/>
            <person name="Hansen B.M."/>
            <person name="Andrup L."/>
            <person name="Walker B."/>
            <person name="Young S.K."/>
            <person name="Zeng Q."/>
            <person name="Gargeya S."/>
            <person name="Fitzgerald M."/>
            <person name="Haas B."/>
            <person name="Abouelleil A."/>
            <person name="Alvarado L."/>
            <person name="Arachchi H.M."/>
            <person name="Berlin A.M."/>
            <person name="Chapman S.B."/>
            <person name="Dewar J."/>
            <person name="Goldberg J."/>
            <person name="Griggs A."/>
            <person name="Gujja S."/>
            <person name="Hansen M."/>
            <person name="Howarth C."/>
            <person name="Imamovic A."/>
            <person name="Larimer J."/>
            <person name="McCowan C."/>
            <person name="Murphy C."/>
            <person name="Neiman D."/>
            <person name="Pearson M."/>
            <person name="Priest M."/>
            <person name="Roberts A."/>
            <person name="Saif S."/>
            <person name="Shea T."/>
            <person name="Sisk P."/>
            <person name="Sykes S."/>
            <person name="Wortman J."/>
            <person name="Nusbaum C."/>
            <person name="Birren B."/>
        </authorList>
    </citation>
    <scope>NUCLEOTIDE SEQUENCE [LARGE SCALE GENOMIC DNA]</scope>
    <source>
        <strain evidence="2 3">VD133</strain>
    </source>
</reference>
<sequence length="71" mass="8235">MLYQERVNESLSLDKLSRKVNITTQVLHAIEKGKSGVNAERAEKISAVFNKPVEYFFIPTYYRVREEVTTV</sequence>
<dbReference type="Gene3D" id="1.10.260.40">
    <property type="entry name" value="lambda repressor-like DNA-binding domains"/>
    <property type="match status" value="1"/>
</dbReference>
<evidence type="ECO:0000313" key="3">
    <source>
        <dbReference type="Proteomes" id="UP000014018"/>
    </source>
</evidence>
<dbReference type="Proteomes" id="UP000014018">
    <property type="component" value="Unassembled WGS sequence"/>
</dbReference>
<dbReference type="GO" id="GO:0003677">
    <property type="term" value="F:DNA binding"/>
    <property type="evidence" value="ECO:0007669"/>
    <property type="project" value="InterPro"/>
</dbReference>
<dbReference type="InterPro" id="IPR001387">
    <property type="entry name" value="Cro/C1-type_HTH"/>
</dbReference>
<dbReference type="SMART" id="SM00530">
    <property type="entry name" value="HTH_XRE"/>
    <property type="match status" value="1"/>
</dbReference>
<dbReference type="PROSITE" id="PS50943">
    <property type="entry name" value="HTH_CROC1"/>
    <property type="match status" value="1"/>
</dbReference>
<evidence type="ECO:0000313" key="2">
    <source>
        <dbReference type="EMBL" id="EOO24180.1"/>
    </source>
</evidence>
<organism evidence="2 3">
    <name type="scientific">Bacillus cereus VD133</name>
    <dbReference type="NCBI Taxonomy" id="1053233"/>
    <lineage>
        <taxon>Bacteria</taxon>
        <taxon>Bacillati</taxon>
        <taxon>Bacillota</taxon>
        <taxon>Bacilli</taxon>
        <taxon>Bacillales</taxon>
        <taxon>Bacillaceae</taxon>
        <taxon>Bacillus</taxon>
        <taxon>Bacillus cereus group</taxon>
    </lineage>
</organism>